<keyword evidence="1 2" id="KW-0732">Signal</keyword>
<dbReference type="GO" id="GO:0019867">
    <property type="term" value="C:outer membrane"/>
    <property type="evidence" value="ECO:0007669"/>
    <property type="project" value="InterPro"/>
</dbReference>
<dbReference type="InterPro" id="IPR006315">
    <property type="entry name" value="OM_autotransptr_brl_dom"/>
</dbReference>
<dbReference type="EMBL" id="MN577572">
    <property type="protein sequence ID" value="QGT50802.1"/>
    <property type="molecule type" value="Genomic_DNA"/>
</dbReference>
<dbReference type="NCBIfam" id="TIGR01414">
    <property type="entry name" value="autotrans_barl"/>
    <property type="match status" value="1"/>
</dbReference>
<gene>
    <name evidence="4" type="ORF">Elusimicrob2101_0650</name>
</gene>
<sequence>MKLIQKTSLLFAGLFCLFFAVNASAEVMPYMSLKAADTKVKNDVFSYDSSMGAKWAVGASVWENKIGSLRTELEYGSSSSSYYFYSGKDQGDAHDNEDRASQLETDSFLFNMYFDFNTGTIFTPYVGAGIGVTNASMDYNFKSGKYSIPESRFADWKMSWNIGAGVGVALTKNLTLDLGYRYSDLGHFGGYAGLYKDDYQAGSTWRVDEDHRDYDLTSHEVMVGVRYTF</sequence>
<evidence type="ECO:0000256" key="2">
    <source>
        <dbReference type="SAM" id="SignalP"/>
    </source>
</evidence>
<feature type="chain" id="PRO_5025051995" description="Outer membrane protein beta-barrel domain-containing protein" evidence="2">
    <location>
        <begin position="26"/>
        <end position="229"/>
    </location>
</feature>
<protein>
    <recommendedName>
        <fullName evidence="3">Outer membrane protein beta-barrel domain-containing protein</fullName>
    </recommendedName>
</protein>
<dbReference type="Pfam" id="PF13505">
    <property type="entry name" value="OMP_b-brl"/>
    <property type="match status" value="1"/>
</dbReference>
<accession>A0A650EMX5</accession>
<dbReference type="SUPFAM" id="SSF56925">
    <property type="entry name" value="OMPA-like"/>
    <property type="match status" value="1"/>
</dbReference>
<feature type="signal peptide" evidence="2">
    <location>
        <begin position="1"/>
        <end position="25"/>
    </location>
</feature>
<dbReference type="InterPro" id="IPR027385">
    <property type="entry name" value="Beta-barrel_OMP"/>
</dbReference>
<proteinExistence type="predicted"/>
<organism evidence="4">
    <name type="scientific">uncultured Elusimicrobia bacterium</name>
    <dbReference type="NCBI Taxonomy" id="699876"/>
    <lineage>
        <taxon>Bacteria</taxon>
        <taxon>Pseudomonadati</taxon>
        <taxon>Elusimicrobiota</taxon>
        <taxon>Elusimicrobia</taxon>
        <taxon>environmental samples</taxon>
    </lineage>
</organism>
<name>A0A650EMX5_9BACT</name>
<reference evidence="4" key="1">
    <citation type="journal article" date="2020" name="J. ISSAAS">
        <title>Lactobacilli and other gastrointestinal microbiota of Peromyscus leucopus, reservoir host for agents of Lyme disease and other zoonoses in North America.</title>
        <authorList>
            <person name="Milovic A."/>
            <person name="Bassam K."/>
            <person name="Shao H."/>
            <person name="Chatzistamou I."/>
            <person name="Tufts D.M."/>
            <person name="Diuk-Wasser M."/>
            <person name="Barbour A.G."/>
        </authorList>
    </citation>
    <scope>NUCLEOTIDE SEQUENCE</scope>
    <source>
        <strain evidence="4">LL30</strain>
    </source>
</reference>
<dbReference type="Gene3D" id="2.40.160.20">
    <property type="match status" value="1"/>
</dbReference>
<evidence type="ECO:0000256" key="1">
    <source>
        <dbReference type="ARBA" id="ARBA00022729"/>
    </source>
</evidence>
<feature type="domain" description="Outer membrane protein beta-barrel" evidence="3">
    <location>
        <begin position="11"/>
        <end position="226"/>
    </location>
</feature>
<dbReference type="InterPro" id="IPR011250">
    <property type="entry name" value="OMP/PagP_B-barrel"/>
</dbReference>
<evidence type="ECO:0000313" key="4">
    <source>
        <dbReference type="EMBL" id="QGT50802.1"/>
    </source>
</evidence>
<evidence type="ECO:0000259" key="3">
    <source>
        <dbReference type="Pfam" id="PF13505"/>
    </source>
</evidence>
<dbReference type="AlphaFoldDB" id="A0A650EMX5"/>